<feature type="region of interest" description="Disordered" evidence="7">
    <location>
        <begin position="1065"/>
        <end position="1093"/>
    </location>
</feature>
<dbReference type="InterPro" id="IPR036397">
    <property type="entry name" value="RNaseH_sf"/>
</dbReference>
<dbReference type="CDD" id="cd09274">
    <property type="entry name" value="RNase_HI_RT_Ty3"/>
    <property type="match status" value="1"/>
</dbReference>
<evidence type="ECO:0000256" key="2">
    <source>
        <dbReference type="ARBA" id="ARBA00022695"/>
    </source>
</evidence>
<dbReference type="GO" id="GO:0004519">
    <property type="term" value="F:endonuclease activity"/>
    <property type="evidence" value="ECO:0007669"/>
    <property type="project" value="UniProtKB-KW"/>
</dbReference>
<dbReference type="AlphaFoldDB" id="A0A6P9E4G1"/>
<evidence type="ECO:0000313" key="10">
    <source>
        <dbReference type="Proteomes" id="UP000235220"/>
    </source>
</evidence>
<dbReference type="SUPFAM" id="SSF53098">
    <property type="entry name" value="Ribonuclease H-like"/>
    <property type="match status" value="1"/>
</dbReference>
<dbReference type="InterPro" id="IPR043128">
    <property type="entry name" value="Rev_trsase/Diguanyl_cyclase"/>
</dbReference>
<dbReference type="InterPro" id="IPR012337">
    <property type="entry name" value="RNaseH-like_sf"/>
</dbReference>
<dbReference type="Proteomes" id="UP000235220">
    <property type="component" value="Unplaced"/>
</dbReference>
<name>A0A6P9E4G1_JUGRE</name>
<dbReference type="Gene3D" id="3.30.70.270">
    <property type="match status" value="2"/>
</dbReference>
<dbReference type="GeneID" id="118346055"/>
<feature type="domain" description="Reverse transcriptase" evidence="8">
    <location>
        <begin position="376"/>
        <end position="539"/>
    </location>
</feature>
<feature type="domain" description="Reverse transcriptase RNase H-like" evidence="9">
    <location>
        <begin position="632"/>
        <end position="731"/>
    </location>
</feature>
<dbReference type="GO" id="GO:0016787">
    <property type="term" value="F:hydrolase activity"/>
    <property type="evidence" value="ECO:0007669"/>
    <property type="project" value="UniProtKB-KW"/>
</dbReference>
<evidence type="ECO:0000313" key="11">
    <source>
        <dbReference type="RefSeq" id="XP_035542960.1"/>
    </source>
</evidence>
<dbReference type="Pfam" id="PF00078">
    <property type="entry name" value="RVT_1"/>
    <property type="match status" value="1"/>
</dbReference>
<keyword evidence="4" id="KW-0255">Endonuclease</keyword>
<keyword evidence="5" id="KW-0378">Hydrolase</keyword>
<dbReference type="Gene3D" id="3.30.420.10">
    <property type="entry name" value="Ribonuclease H-like superfamily/Ribonuclease H"/>
    <property type="match status" value="1"/>
</dbReference>
<evidence type="ECO:0000259" key="9">
    <source>
        <dbReference type="Pfam" id="PF17917"/>
    </source>
</evidence>
<reference evidence="11" key="1">
    <citation type="submission" date="2025-08" db="UniProtKB">
        <authorList>
            <consortium name="RefSeq"/>
        </authorList>
    </citation>
    <scope>IDENTIFICATION</scope>
    <source>
        <tissue evidence="11">Leaves</tissue>
    </source>
</reference>
<dbReference type="InParanoid" id="A0A6P9E4G1"/>
<dbReference type="SUPFAM" id="SSF56672">
    <property type="entry name" value="DNA/RNA polymerases"/>
    <property type="match status" value="1"/>
</dbReference>
<dbReference type="InterPro" id="IPR043502">
    <property type="entry name" value="DNA/RNA_pol_sf"/>
</dbReference>
<dbReference type="InterPro" id="IPR050951">
    <property type="entry name" value="Retrovirus_Pol_polyprotein"/>
</dbReference>
<dbReference type="PANTHER" id="PTHR37984:SF5">
    <property type="entry name" value="PROTEIN NYNRIN-LIKE"/>
    <property type="match status" value="1"/>
</dbReference>
<keyword evidence="1" id="KW-0808">Transferase</keyword>
<evidence type="ECO:0000256" key="5">
    <source>
        <dbReference type="ARBA" id="ARBA00022801"/>
    </source>
</evidence>
<dbReference type="InterPro" id="IPR000477">
    <property type="entry name" value="RT_dom"/>
</dbReference>
<evidence type="ECO:0000256" key="3">
    <source>
        <dbReference type="ARBA" id="ARBA00022722"/>
    </source>
</evidence>
<dbReference type="Pfam" id="PF17917">
    <property type="entry name" value="RT_RNaseH"/>
    <property type="match status" value="1"/>
</dbReference>
<accession>A0A6P9E4G1</accession>
<sequence>MRQFVQTMCNGEFFDKEPEEAFEYFDYLAENAQSWDTADVHDRSRQIESGHGKYTLKEDDDLRAKLTLLSRKMEAMELKKVNEVHAVHKNLEKCGICEDHGHATNECPTIPAFKEVLLYQSNAVNMIQKPYSGPYSNSYNPGWRNHPNFEWRNDQQLAPAALAPGPSQLAIQAPPMQKKGLEETMHQLSNTLQQFMQGQATINNQNSQAINDIRSTLTKMTTAWSSQEKGKLPAQPQPNPQSQPPQGAVESSNVRQVKEVTTLRNGKVVNIPAQGSDKAGKIQQIPAYAKFLKDLCTVKRKLNVQKKAFLTEQENAKVSREMQRRLNPTMKEVVKTEILKLLDVGIIYPIADSKWVSPIHVIPKKSGLTIVKNEKDELIPTRISTGWRMCIDYRKLNAATRKDHFPLPFLDQVLEKVAGHDFYCFLDGYSGFYQIEIAPEDQEKTTFTCPFGTFAFRRMPFGLCNAPATFQRCMLSIFSDMIENCLEIFMDDFSVFGSSFDACLTNLQAVLARCEEKHLLLNWEKCHFMVQQGIVLGHIVSSRGIEVDKAKIELISKLPIPKTVKEIRSFLGHAGFYRRFIQNFSSISKPLCELLMHDVAFEWTSSCQDAFDKLKILLTTAPIMQPPVWSIPFEIMCDASDVAIGAVLGQRINKFPHVISYASKTLNGAQRNYSTTEKELLAVVFALDKFRTYILGSPVVVFTDHAALKYLLSKKDAKPRLIRWILLLQEFDLIIKDKKGAENVVADHLSRLTFAEKDHTNPILDSFPDEQLMSVENLPWFADIVNFLVTGQTPPHWSAQDMRKFKHEVKSFFYDDPYLFKYCSDQIIRKCVPDHETNGQAELANRELKHILEKTVNPNRKDWSLRLTDALWAYRTAFKTSLNMSPYRLVYGKACHLPVELEHKAYWAVKQFNFSIDHAGSVRKFQISELDELRRDAYDNSKLSKERMKVLHDKHIQRKSFEPNEQVLLYNSRLHLFPGKLRSRWSGPYVVKTVFPYGAVEITNPQNGNTFKVNGQRLKHFLPKLSHEDASIPLEDPIYSHVYLFRFSTVYSFMVSFLHSQSFQPSQGDELSSKGKMQEARNEGTKRKRGRHETRTHVLGCNGMKRTAARPGGQRRAHCSGMKRWAADVKRRSCVRTAGRSKRAASRPGGLRRAHCGEMNCTNVG</sequence>
<keyword evidence="6" id="KW-0695">RNA-directed DNA polymerase</keyword>
<feature type="compositionally biased region" description="Basic and acidic residues" evidence="7">
    <location>
        <begin position="1071"/>
        <end position="1085"/>
    </location>
</feature>
<keyword evidence="2" id="KW-0548">Nucleotidyltransferase</keyword>
<evidence type="ECO:0000256" key="7">
    <source>
        <dbReference type="SAM" id="MobiDB-lite"/>
    </source>
</evidence>
<protein>
    <submittedName>
        <fullName evidence="11">Uncharacterized protein LOC118346055</fullName>
    </submittedName>
</protein>
<dbReference type="GO" id="GO:0003964">
    <property type="term" value="F:RNA-directed DNA polymerase activity"/>
    <property type="evidence" value="ECO:0007669"/>
    <property type="project" value="UniProtKB-KW"/>
</dbReference>
<organism evidence="10 11">
    <name type="scientific">Juglans regia</name>
    <name type="common">English walnut</name>
    <dbReference type="NCBI Taxonomy" id="51240"/>
    <lineage>
        <taxon>Eukaryota</taxon>
        <taxon>Viridiplantae</taxon>
        <taxon>Streptophyta</taxon>
        <taxon>Embryophyta</taxon>
        <taxon>Tracheophyta</taxon>
        <taxon>Spermatophyta</taxon>
        <taxon>Magnoliopsida</taxon>
        <taxon>eudicotyledons</taxon>
        <taxon>Gunneridae</taxon>
        <taxon>Pentapetalae</taxon>
        <taxon>rosids</taxon>
        <taxon>fabids</taxon>
        <taxon>Fagales</taxon>
        <taxon>Juglandaceae</taxon>
        <taxon>Juglans</taxon>
    </lineage>
</organism>
<dbReference type="FunFam" id="3.30.70.270:FF:000026">
    <property type="entry name" value="Transposon Ty3-G Gag-Pol polyprotein"/>
    <property type="match status" value="1"/>
</dbReference>
<dbReference type="InterPro" id="IPR041373">
    <property type="entry name" value="RT_RNaseH"/>
</dbReference>
<proteinExistence type="predicted"/>
<evidence type="ECO:0000256" key="1">
    <source>
        <dbReference type="ARBA" id="ARBA00022679"/>
    </source>
</evidence>
<evidence type="ECO:0000259" key="8">
    <source>
        <dbReference type="Pfam" id="PF00078"/>
    </source>
</evidence>
<dbReference type="OrthoDB" id="10055717at2759"/>
<dbReference type="FunFam" id="3.10.20.370:FF:000001">
    <property type="entry name" value="Retrovirus-related Pol polyprotein from transposon 17.6-like protein"/>
    <property type="match status" value="1"/>
</dbReference>
<dbReference type="GO" id="GO:0003676">
    <property type="term" value="F:nucleic acid binding"/>
    <property type="evidence" value="ECO:0007669"/>
    <property type="project" value="InterPro"/>
</dbReference>
<feature type="region of interest" description="Disordered" evidence="7">
    <location>
        <begin position="222"/>
        <end position="255"/>
    </location>
</feature>
<dbReference type="CDD" id="cd01647">
    <property type="entry name" value="RT_LTR"/>
    <property type="match status" value="1"/>
</dbReference>
<dbReference type="KEGG" id="jre:118346055"/>
<dbReference type="RefSeq" id="XP_035542960.1">
    <property type="nucleotide sequence ID" value="XM_035687067.1"/>
</dbReference>
<dbReference type="Gene3D" id="3.10.10.10">
    <property type="entry name" value="HIV Type 1 Reverse Transcriptase, subunit A, domain 1"/>
    <property type="match status" value="1"/>
</dbReference>
<dbReference type="PANTHER" id="PTHR37984">
    <property type="entry name" value="PROTEIN CBG26694"/>
    <property type="match status" value="1"/>
</dbReference>
<keyword evidence="10" id="KW-1185">Reference proteome</keyword>
<evidence type="ECO:0000256" key="6">
    <source>
        <dbReference type="ARBA" id="ARBA00022918"/>
    </source>
</evidence>
<gene>
    <name evidence="11" type="primary">LOC118346055</name>
</gene>
<keyword evidence="3" id="KW-0540">Nuclease</keyword>
<evidence type="ECO:0000256" key="4">
    <source>
        <dbReference type="ARBA" id="ARBA00022759"/>
    </source>
</evidence>